<evidence type="ECO:0000256" key="3">
    <source>
        <dbReference type="SAM" id="Phobius"/>
    </source>
</evidence>
<evidence type="ECO:0000256" key="1">
    <source>
        <dbReference type="ARBA" id="ARBA00006464"/>
    </source>
</evidence>
<dbReference type="Proteomes" id="UP000449906">
    <property type="component" value="Unassembled WGS sequence"/>
</dbReference>
<keyword evidence="3" id="KW-0812">Transmembrane</keyword>
<sequence length="235" mass="25682">MSALPEPASVLSPPHRAPAAAPAPAPAPALVLEVLDHGRTRRVLEWTLAAAALLLLAPLLLLVALLVVGTSRGPVLFRQERIGHGGRPFVVLKFRTMRRDAATRAEALFAVANDGSGPLDKLRRDPRVTPVGRWLRRTSLDELPQLWNVLNGTMALVGPRPTTPREVARFVPREHRRCAVRPGVTGLAQVSGRSDLAWDDAVDLDLHYIDHRSLALDLRILLRTVPAVLRARGAY</sequence>
<dbReference type="PANTHER" id="PTHR30576">
    <property type="entry name" value="COLANIC BIOSYNTHESIS UDP-GLUCOSE LIPID CARRIER TRANSFERASE"/>
    <property type="match status" value="1"/>
</dbReference>
<feature type="region of interest" description="Disordered" evidence="2">
    <location>
        <begin position="1"/>
        <end position="22"/>
    </location>
</feature>
<evidence type="ECO:0000256" key="2">
    <source>
        <dbReference type="SAM" id="MobiDB-lite"/>
    </source>
</evidence>
<comment type="caution">
    <text evidence="5">The sequence shown here is derived from an EMBL/GenBank/DDBJ whole genome shotgun (WGS) entry which is preliminary data.</text>
</comment>
<reference evidence="5 6" key="1">
    <citation type="submission" date="2019-09" db="EMBL/GenBank/DDBJ databases">
        <title>Pimelobacter sp. isolated from Paulinella.</title>
        <authorList>
            <person name="Jeong S.E."/>
        </authorList>
    </citation>
    <scope>NUCLEOTIDE SEQUENCE [LARGE SCALE GENOMIC DNA]</scope>
    <source>
        <strain evidence="5 6">Pch-N</strain>
    </source>
</reference>
<dbReference type="PANTHER" id="PTHR30576:SF10">
    <property type="entry name" value="SLL5057 PROTEIN"/>
    <property type="match status" value="1"/>
</dbReference>
<accession>A0A7J5DUB7</accession>
<gene>
    <name evidence="5" type="ORF">F9L07_17780</name>
</gene>
<dbReference type="GO" id="GO:0016780">
    <property type="term" value="F:phosphotransferase activity, for other substituted phosphate groups"/>
    <property type="evidence" value="ECO:0007669"/>
    <property type="project" value="TreeGrafter"/>
</dbReference>
<evidence type="ECO:0000313" key="5">
    <source>
        <dbReference type="EMBL" id="KAB2808924.1"/>
    </source>
</evidence>
<proteinExistence type="inferred from homology"/>
<dbReference type="EMBL" id="WBVM01000002">
    <property type="protein sequence ID" value="KAB2808924.1"/>
    <property type="molecule type" value="Genomic_DNA"/>
</dbReference>
<feature type="domain" description="Bacterial sugar transferase" evidence="4">
    <location>
        <begin position="41"/>
        <end position="229"/>
    </location>
</feature>
<keyword evidence="5" id="KW-0808">Transferase</keyword>
<keyword evidence="3" id="KW-0472">Membrane</keyword>
<dbReference type="AlphaFoldDB" id="A0A7J5DUB7"/>
<keyword evidence="3" id="KW-1133">Transmembrane helix</keyword>
<dbReference type="Pfam" id="PF02397">
    <property type="entry name" value="Bac_transf"/>
    <property type="match status" value="1"/>
</dbReference>
<organism evidence="5 6">
    <name type="scientific">Nocardioides simplex</name>
    <name type="common">Arthrobacter simplex</name>
    <dbReference type="NCBI Taxonomy" id="2045"/>
    <lineage>
        <taxon>Bacteria</taxon>
        <taxon>Bacillati</taxon>
        <taxon>Actinomycetota</taxon>
        <taxon>Actinomycetes</taxon>
        <taxon>Propionibacteriales</taxon>
        <taxon>Nocardioidaceae</taxon>
        <taxon>Pimelobacter</taxon>
    </lineage>
</organism>
<feature type="transmembrane region" description="Helical" evidence="3">
    <location>
        <begin position="46"/>
        <end position="68"/>
    </location>
</feature>
<protein>
    <submittedName>
        <fullName evidence="5">Sugar transferase</fullName>
    </submittedName>
</protein>
<evidence type="ECO:0000313" key="6">
    <source>
        <dbReference type="Proteomes" id="UP000449906"/>
    </source>
</evidence>
<dbReference type="InterPro" id="IPR003362">
    <property type="entry name" value="Bact_transf"/>
</dbReference>
<comment type="similarity">
    <text evidence="1">Belongs to the bacterial sugar transferase family.</text>
</comment>
<evidence type="ECO:0000259" key="4">
    <source>
        <dbReference type="Pfam" id="PF02397"/>
    </source>
</evidence>
<name>A0A7J5DUB7_NOCSI</name>
<dbReference type="RefSeq" id="WP_151581105.1">
    <property type="nucleotide sequence ID" value="NZ_WBVM01000002.1"/>
</dbReference>